<dbReference type="GO" id="GO:0005524">
    <property type="term" value="F:ATP binding"/>
    <property type="evidence" value="ECO:0007669"/>
    <property type="project" value="UniProtKB-KW"/>
</dbReference>
<dbReference type="InterPro" id="IPR050406">
    <property type="entry name" value="FGGY_Carb_Kinase"/>
</dbReference>
<dbReference type="Pfam" id="PF02782">
    <property type="entry name" value="FGGY_C"/>
    <property type="match status" value="1"/>
</dbReference>
<dbReference type="Pfam" id="PF00370">
    <property type="entry name" value="FGGY_N"/>
    <property type="match status" value="1"/>
</dbReference>
<evidence type="ECO:0000259" key="8">
    <source>
        <dbReference type="Pfam" id="PF02782"/>
    </source>
</evidence>
<comment type="similarity">
    <text evidence="1">Belongs to the FGGY kinase family.</text>
</comment>
<evidence type="ECO:0000256" key="6">
    <source>
        <dbReference type="ARBA" id="ARBA00023308"/>
    </source>
</evidence>
<dbReference type="InterPro" id="IPR043129">
    <property type="entry name" value="ATPase_NBD"/>
</dbReference>
<dbReference type="GO" id="GO:0019301">
    <property type="term" value="P:rhamnose catabolic process"/>
    <property type="evidence" value="ECO:0007669"/>
    <property type="project" value="InterPro"/>
</dbReference>
<dbReference type="KEGG" id="chya:V22_14950"/>
<dbReference type="SUPFAM" id="SSF53067">
    <property type="entry name" value="Actin-like ATPase domain"/>
    <property type="match status" value="2"/>
</dbReference>
<dbReference type="OrthoDB" id="9761504at2"/>
<dbReference type="PIRSF" id="PIRSF000538">
    <property type="entry name" value="GlpK"/>
    <property type="match status" value="1"/>
</dbReference>
<keyword evidence="5" id="KW-0067">ATP-binding</keyword>
<dbReference type="CDD" id="cd07771">
    <property type="entry name" value="ASKHA_NBD_FGGY_RhaB-like"/>
    <property type="match status" value="1"/>
</dbReference>
<keyword evidence="4 9" id="KW-0418">Kinase</keyword>
<organism evidence="9 10">
    <name type="scientific">Calycomorphotria hydatis</name>
    <dbReference type="NCBI Taxonomy" id="2528027"/>
    <lineage>
        <taxon>Bacteria</taxon>
        <taxon>Pseudomonadati</taxon>
        <taxon>Planctomycetota</taxon>
        <taxon>Planctomycetia</taxon>
        <taxon>Planctomycetales</taxon>
        <taxon>Planctomycetaceae</taxon>
        <taxon>Calycomorphotria</taxon>
    </lineage>
</organism>
<proteinExistence type="inferred from homology"/>
<reference evidence="9 10" key="1">
    <citation type="submission" date="2019-02" db="EMBL/GenBank/DDBJ databases">
        <title>Deep-cultivation of Planctomycetes and their phenomic and genomic characterization uncovers novel biology.</title>
        <authorList>
            <person name="Wiegand S."/>
            <person name="Jogler M."/>
            <person name="Boedeker C."/>
            <person name="Pinto D."/>
            <person name="Vollmers J."/>
            <person name="Rivas-Marin E."/>
            <person name="Kohn T."/>
            <person name="Peeters S.H."/>
            <person name="Heuer A."/>
            <person name="Rast P."/>
            <person name="Oberbeckmann S."/>
            <person name="Bunk B."/>
            <person name="Jeske O."/>
            <person name="Meyerdierks A."/>
            <person name="Storesund J.E."/>
            <person name="Kallscheuer N."/>
            <person name="Luecker S."/>
            <person name="Lage O.M."/>
            <person name="Pohl T."/>
            <person name="Merkel B.J."/>
            <person name="Hornburger P."/>
            <person name="Mueller R.-W."/>
            <person name="Bruemmer F."/>
            <person name="Labrenz M."/>
            <person name="Spormann A.M."/>
            <person name="Op den Camp H."/>
            <person name="Overmann J."/>
            <person name="Amann R."/>
            <person name="Jetten M.S.M."/>
            <person name="Mascher T."/>
            <person name="Medema M.H."/>
            <person name="Devos D.P."/>
            <person name="Kaster A.-K."/>
            <person name="Ovreas L."/>
            <person name="Rohde M."/>
            <person name="Galperin M.Y."/>
            <person name="Jogler C."/>
        </authorList>
    </citation>
    <scope>NUCLEOTIDE SEQUENCE [LARGE SCALE GENOMIC DNA]</scope>
    <source>
        <strain evidence="9 10">V22</strain>
    </source>
</reference>
<gene>
    <name evidence="9" type="primary">rhaB_2</name>
    <name evidence="9" type="ORF">V22_14950</name>
</gene>
<dbReference type="RefSeq" id="WP_145261274.1">
    <property type="nucleotide sequence ID" value="NZ_CP036316.1"/>
</dbReference>
<dbReference type="Gene3D" id="3.30.420.40">
    <property type="match status" value="2"/>
</dbReference>
<sequence length="498" mass="54796">MPSPTAYLAMDLGAESGRAIVGVLDGGKVTIEELHRFRHEAEQLEDGLHWDFGHIRKEVFEGARKAFAWAKEQGLELHSLGVDTWGVDIAFLGDDGEFLQRPFCYRDPRNGPAFKKLVDTLGASALYEATGIQFMQINTLPQLIAQQDADPSVLERTSKMLFIPDLLHRMFCGSTVTEYTIASTSQMIDPRTRQWNIDLLQRLNLPTDFLPEIVPAGSVLGTILPEVAAQLGAPEGLKVITPGSHDTAAAIAAVPVGGDRSWCYLSSGTWSLMGAEIPEPCLTEAAQKASFTNEGGFSGEIRFLKNITGLWMVQECRRYLEAQEGKELDYADMVRDAEAGEPFRTIVDTDHGPFLEPGDMLPKIDAFARETNQPEPKTAGEAVRCCLESLALTYRRTLERLESVLDQKFEVLHIVGGGTQNKLLNQMTANATGREVITGPAEATAIGNILIQAYGAGHVSSREELRQIVADSFPTETYQPQDAEAWNAAYERYQSVCK</sequence>
<evidence type="ECO:0000256" key="3">
    <source>
        <dbReference type="ARBA" id="ARBA00022741"/>
    </source>
</evidence>
<evidence type="ECO:0000256" key="1">
    <source>
        <dbReference type="ARBA" id="ARBA00009156"/>
    </source>
</evidence>
<dbReference type="InterPro" id="IPR013449">
    <property type="entry name" value="Rhamnulokinase"/>
</dbReference>
<dbReference type="GO" id="GO:0008993">
    <property type="term" value="F:rhamnulokinase activity"/>
    <property type="evidence" value="ECO:0007669"/>
    <property type="project" value="UniProtKB-EC"/>
</dbReference>
<evidence type="ECO:0000256" key="5">
    <source>
        <dbReference type="ARBA" id="ARBA00022840"/>
    </source>
</evidence>
<dbReference type="InterPro" id="IPR018485">
    <property type="entry name" value="FGGY_C"/>
</dbReference>
<evidence type="ECO:0000259" key="7">
    <source>
        <dbReference type="Pfam" id="PF00370"/>
    </source>
</evidence>
<dbReference type="PANTHER" id="PTHR43095">
    <property type="entry name" value="SUGAR KINASE"/>
    <property type="match status" value="1"/>
</dbReference>
<evidence type="ECO:0000313" key="10">
    <source>
        <dbReference type="Proteomes" id="UP000319976"/>
    </source>
</evidence>
<accession>A0A517T7A9</accession>
<keyword evidence="2 9" id="KW-0808">Transferase</keyword>
<evidence type="ECO:0000256" key="4">
    <source>
        <dbReference type="ARBA" id="ARBA00022777"/>
    </source>
</evidence>
<feature type="domain" description="Carbohydrate kinase FGGY N-terminal" evidence="7">
    <location>
        <begin position="7"/>
        <end position="250"/>
    </location>
</feature>
<dbReference type="InterPro" id="IPR018484">
    <property type="entry name" value="FGGY_N"/>
</dbReference>
<evidence type="ECO:0000256" key="2">
    <source>
        <dbReference type="ARBA" id="ARBA00022679"/>
    </source>
</evidence>
<evidence type="ECO:0000313" key="9">
    <source>
        <dbReference type="EMBL" id="QDT64264.1"/>
    </source>
</evidence>
<name>A0A517T7A9_9PLAN</name>
<keyword evidence="10" id="KW-1185">Reference proteome</keyword>
<dbReference type="AlphaFoldDB" id="A0A517T7A9"/>
<dbReference type="Proteomes" id="UP000319976">
    <property type="component" value="Chromosome"/>
</dbReference>
<keyword evidence="6" id="KW-0684">Rhamnose metabolism</keyword>
<dbReference type="InterPro" id="IPR000577">
    <property type="entry name" value="Carb_kinase_FGGY"/>
</dbReference>
<feature type="domain" description="Carbohydrate kinase FGGY C-terminal" evidence="8">
    <location>
        <begin position="264"/>
        <end position="455"/>
    </location>
</feature>
<dbReference type="EMBL" id="CP036316">
    <property type="protein sequence ID" value="QDT64264.1"/>
    <property type="molecule type" value="Genomic_DNA"/>
</dbReference>
<protein>
    <submittedName>
        <fullName evidence="9">Rhamnulokinase</fullName>
        <ecNumber evidence="9">2.7.1.5</ecNumber>
    </submittedName>
</protein>
<dbReference type="EC" id="2.7.1.5" evidence="9"/>
<keyword evidence="3" id="KW-0547">Nucleotide-binding</keyword>